<comment type="similarity">
    <text evidence="2">Belongs to the MESD family.</text>
</comment>
<reference evidence="8 9" key="1">
    <citation type="submission" date="2015-09" db="EMBL/GenBank/DDBJ databases">
        <title>Draft genome of the parasitic nematode Teladorsagia circumcincta isolate WARC Sus (inbred).</title>
        <authorList>
            <person name="Mitreva M."/>
        </authorList>
    </citation>
    <scope>NUCLEOTIDE SEQUENCE [LARGE SCALE GENOMIC DNA]</scope>
    <source>
        <strain evidence="8 9">S</strain>
    </source>
</reference>
<dbReference type="OrthoDB" id="75833at2759"/>
<gene>
    <name evidence="8" type="ORF">TELCIR_02163</name>
</gene>
<evidence type="ECO:0000256" key="1">
    <source>
        <dbReference type="ARBA" id="ARBA00004240"/>
    </source>
</evidence>
<organism evidence="8 9">
    <name type="scientific">Teladorsagia circumcincta</name>
    <name type="common">Brown stomach worm</name>
    <name type="synonym">Ostertagia circumcincta</name>
    <dbReference type="NCBI Taxonomy" id="45464"/>
    <lineage>
        <taxon>Eukaryota</taxon>
        <taxon>Metazoa</taxon>
        <taxon>Ecdysozoa</taxon>
        <taxon>Nematoda</taxon>
        <taxon>Chromadorea</taxon>
        <taxon>Rhabditida</taxon>
        <taxon>Rhabditina</taxon>
        <taxon>Rhabditomorpha</taxon>
        <taxon>Strongyloidea</taxon>
        <taxon>Trichostrongylidae</taxon>
        <taxon>Teladorsagia</taxon>
    </lineage>
</organism>
<dbReference type="Pfam" id="PF10185">
    <property type="entry name" value="Mesd"/>
    <property type="match status" value="1"/>
</dbReference>
<keyword evidence="4" id="KW-0732">Signal</keyword>
<dbReference type="Proteomes" id="UP000230423">
    <property type="component" value="Unassembled WGS sequence"/>
</dbReference>
<evidence type="ECO:0000256" key="4">
    <source>
        <dbReference type="ARBA" id="ARBA00022729"/>
    </source>
</evidence>
<evidence type="ECO:0000256" key="6">
    <source>
        <dbReference type="ARBA" id="ARBA00023186"/>
    </source>
</evidence>
<evidence type="ECO:0000256" key="5">
    <source>
        <dbReference type="ARBA" id="ARBA00022824"/>
    </source>
</evidence>
<dbReference type="Gene3D" id="3.30.70.260">
    <property type="match status" value="1"/>
</dbReference>
<evidence type="ECO:0000313" key="8">
    <source>
        <dbReference type="EMBL" id="PIO75778.1"/>
    </source>
</evidence>
<dbReference type="PANTHER" id="PTHR17600:SF2">
    <property type="entry name" value="LRP CHAPERONE MESD"/>
    <property type="match status" value="1"/>
</dbReference>
<dbReference type="InterPro" id="IPR019330">
    <property type="entry name" value="MESD"/>
</dbReference>
<evidence type="ECO:0000313" key="9">
    <source>
        <dbReference type="Proteomes" id="UP000230423"/>
    </source>
</evidence>
<evidence type="ECO:0000256" key="3">
    <source>
        <dbReference type="ARBA" id="ARBA00022687"/>
    </source>
</evidence>
<evidence type="ECO:0000256" key="7">
    <source>
        <dbReference type="SAM" id="MobiDB-lite"/>
    </source>
</evidence>
<keyword evidence="9" id="KW-1185">Reference proteome</keyword>
<feature type="region of interest" description="Disordered" evidence="7">
    <location>
        <begin position="23"/>
        <end position="44"/>
    </location>
</feature>
<dbReference type="PANTHER" id="PTHR17600">
    <property type="entry name" value="MESODERM DEVELOPMENT CANDIDATE 2"/>
    <property type="match status" value="1"/>
</dbReference>
<keyword evidence="6" id="KW-0143">Chaperone</keyword>
<protein>
    <submittedName>
        <fullName evidence="8">Uncharacterized protein</fullName>
    </submittedName>
</protein>
<keyword evidence="3" id="KW-0879">Wnt signaling pathway</keyword>
<comment type="subcellular location">
    <subcellularLocation>
        <location evidence="1">Endoplasmic reticulum</location>
    </subcellularLocation>
</comment>
<evidence type="ECO:0000256" key="2">
    <source>
        <dbReference type="ARBA" id="ARBA00011068"/>
    </source>
</evidence>
<accession>A0A2G9UZW4</accession>
<proteinExistence type="inferred from homology"/>
<name>A0A2G9UZW4_TELCI</name>
<dbReference type="GO" id="GO:0006457">
    <property type="term" value="P:protein folding"/>
    <property type="evidence" value="ECO:0007669"/>
    <property type="project" value="InterPro"/>
</dbReference>
<keyword evidence="5" id="KW-0256">Endoplasmic reticulum</keyword>
<dbReference type="GO" id="GO:0016055">
    <property type="term" value="P:Wnt signaling pathway"/>
    <property type="evidence" value="ECO:0007669"/>
    <property type="project" value="UniProtKB-KW"/>
</dbReference>
<dbReference type="EMBL" id="KZ345106">
    <property type="protein sequence ID" value="PIO75778.1"/>
    <property type="molecule type" value="Genomic_DNA"/>
</dbReference>
<dbReference type="AlphaFoldDB" id="A0A2G9UZW4"/>
<feature type="compositionally biased region" description="Acidic residues" evidence="7">
    <location>
        <begin position="23"/>
        <end position="38"/>
    </location>
</feature>
<dbReference type="GO" id="GO:0005783">
    <property type="term" value="C:endoplasmic reticulum"/>
    <property type="evidence" value="ECO:0007669"/>
    <property type="project" value="UniProtKB-SubCell"/>
</dbReference>
<sequence length="165" mass="19090">MGAANVIVGFLLREADLERLYEEWEENDPEKSNEDDDEQIQKRERAAFNLKEHGSEAKNPEELLKMTKKGETLMMFVNVRDPLVPSKKDRPYTEKMTELWRSMLRNNHIQCQVFLIDDDRAIFMFPDGSQAFEAKDFLLKQAEVTEITLEGQQYTGAGAASKEEL</sequence>